<dbReference type="InterPro" id="IPR049198">
    <property type="entry name" value="DUF6865"/>
</dbReference>
<gene>
    <name evidence="3" type="primary">ANKRD20A8P_0</name>
    <name evidence="2" type="synonym">ANKRD20A8P_1</name>
    <name evidence="2" type="ORF">g.48499</name>
    <name evidence="3" type="ORF">g.48500</name>
</gene>
<reference evidence="3" key="1">
    <citation type="submission" date="2015-07" db="EMBL/GenBank/DDBJ databases">
        <title>Transcriptome Assembly of Anthurium amnicola.</title>
        <authorList>
            <person name="Suzuki J."/>
        </authorList>
    </citation>
    <scope>NUCLEOTIDE SEQUENCE</scope>
</reference>
<dbReference type="AlphaFoldDB" id="A0A1D1YXK9"/>
<evidence type="ECO:0000313" key="3">
    <source>
        <dbReference type="EMBL" id="JAT59329.1"/>
    </source>
</evidence>
<accession>A0A1D1YXK9</accession>
<dbReference type="EMBL" id="GDJX01008607">
    <property type="protein sequence ID" value="JAT59329.1"/>
    <property type="molecule type" value="Transcribed_RNA"/>
</dbReference>
<feature type="region of interest" description="Disordered" evidence="1">
    <location>
        <begin position="59"/>
        <end position="116"/>
    </location>
</feature>
<dbReference type="EMBL" id="GDJX01015146">
    <property type="protein sequence ID" value="JAT52790.1"/>
    <property type="molecule type" value="Transcribed_RNA"/>
</dbReference>
<sequence>METRTPENGISPEAARELLIEISQSIPDKGPGPKGGPKISADSEVVEDARQLLIAISQSIPDEVPEPEMLPEISTGSNVVEMDGGGGAERYRPMHIPIPHASSPDVKFLPSLESSA</sequence>
<protein>
    <submittedName>
        <fullName evidence="3">Ankyrin repeat domain-containing protein 20B</fullName>
    </submittedName>
</protein>
<evidence type="ECO:0000313" key="2">
    <source>
        <dbReference type="EMBL" id="JAT52790.1"/>
    </source>
</evidence>
<evidence type="ECO:0000256" key="1">
    <source>
        <dbReference type="SAM" id="MobiDB-lite"/>
    </source>
</evidence>
<dbReference type="PANTHER" id="PTHR35282:SF2">
    <property type="entry name" value="F5D14.24 PROTEIN"/>
    <property type="match status" value="1"/>
</dbReference>
<name>A0A1D1YXK9_9ARAE</name>
<organism evidence="3">
    <name type="scientific">Anthurium amnicola</name>
    <dbReference type="NCBI Taxonomy" id="1678845"/>
    <lineage>
        <taxon>Eukaryota</taxon>
        <taxon>Viridiplantae</taxon>
        <taxon>Streptophyta</taxon>
        <taxon>Embryophyta</taxon>
        <taxon>Tracheophyta</taxon>
        <taxon>Spermatophyta</taxon>
        <taxon>Magnoliopsida</taxon>
        <taxon>Liliopsida</taxon>
        <taxon>Araceae</taxon>
        <taxon>Pothoideae</taxon>
        <taxon>Potheae</taxon>
        <taxon>Anthurium</taxon>
    </lineage>
</organism>
<dbReference type="PANTHER" id="PTHR35282">
    <property type="entry name" value="F5D14.24 PROTEIN"/>
    <property type="match status" value="1"/>
</dbReference>
<proteinExistence type="predicted"/>
<feature type="region of interest" description="Disordered" evidence="1">
    <location>
        <begin position="1"/>
        <end position="42"/>
    </location>
</feature>
<dbReference type="Pfam" id="PF21737">
    <property type="entry name" value="DUF6865"/>
    <property type="match status" value="1"/>
</dbReference>